<dbReference type="PANTHER" id="PTHR33430:SF6">
    <property type="entry name" value="MATERNAL EFFECT EMBRYO ARREST PROTEIN"/>
    <property type="match status" value="1"/>
</dbReference>
<proteinExistence type="predicted"/>
<dbReference type="AlphaFoldDB" id="A0ABD3C7G8"/>
<gene>
    <name evidence="2" type="ORF">CASFOL_030282</name>
</gene>
<sequence>MSILVSSKPLYITRSMNKSLQQIPIILPSLFDRMQQQSNTSSAATTTAAAAASPLKTSVHVTALDGIVNVNSLFTMATFIGFSLTVPEAASAAASVECHVSRGTVRRLIVFEVVSFSFFLFSSLIAQSIKLAINLISNMDAGDPHKADIDPDLLKYGLFGSAAGSVLGCVFLMLSMVDFIQVKLGVFSCGGKPVYALVTLVVFVGSGLAVYVITAIYASFFVEKISDDDDEDTKGQKRN</sequence>
<organism evidence="2 3">
    <name type="scientific">Castilleja foliolosa</name>
    <dbReference type="NCBI Taxonomy" id="1961234"/>
    <lineage>
        <taxon>Eukaryota</taxon>
        <taxon>Viridiplantae</taxon>
        <taxon>Streptophyta</taxon>
        <taxon>Embryophyta</taxon>
        <taxon>Tracheophyta</taxon>
        <taxon>Spermatophyta</taxon>
        <taxon>Magnoliopsida</taxon>
        <taxon>eudicotyledons</taxon>
        <taxon>Gunneridae</taxon>
        <taxon>Pentapetalae</taxon>
        <taxon>asterids</taxon>
        <taxon>lamiids</taxon>
        <taxon>Lamiales</taxon>
        <taxon>Orobanchaceae</taxon>
        <taxon>Pedicularideae</taxon>
        <taxon>Castillejinae</taxon>
        <taxon>Castilleja</taxon>
    </lineage>
</organism>
<comment type="caution">
    <text evidence="2">The sequence shown here is derived from an EMBL/GenBank/DDBJ whole genome shotgun (WGS) entry which is preliminary data.</text>
</comment>
<dbReference type="Proteomes" id="UP001632038">
    <property type="component" value="Unassembled WGS sequence"/>
</dbReference>
<name>A0ABD3C7G8_9LAMI</name>
<keyword evidence="1" id="KW-1133">Transmembrane helix</keyword>
<keyword evidence="1" id="KW-0472">Membrane</keyword>
<protein>
    <recommendedName>
        <fullName evidence="4">Transmembrane protein</fullName>
    </recommendedName>
</protein>
<evidence type="ECO:0000313" key="2">
    <source>
        <dbReference type="EMBL" id="KAL3625753.1"/>
    </source>
</evidence>
<dbReference type="PANTHER" id="PTHR33430">
    <property type="entry name" value="MATERNAL EFFECT EMBRYO ARREST PROTEIN"/>
    <property type="match status" value="1"/>
</dbReference>
<dbReference type="EMBL" id="JAVIJP010000048">
    <property type="protein sequence ID" value="KAL3625753.1"/>
    <property type="molecule type" value="Genomic_DNA"/>
</dbReference>
<feature type="transmembrane region" description="Helical" evidence="1">
    <location>
        <begin position="194"/>
        <end position="220"/>
    </location>
</feature>
<feature type="transmembrane region" description="Helical" evidence="1">
    <location>
        <begin position="153"/>
        <end position="174"/>
    </location>
</feature>
<reference evidence="3" key="1">
    <citation type="journal article" date="2024" name="IScience">
        <title>Strigolactones Initiate the Formation of Haustorium-like Structures in Castilleja.</title>
        <authorList>
            <person name="Buerger M."/>
            <person name="Peterson D."/>
            <person name="Chory J."/>
        </authorList>
    </citation>
    <scope>NUCLEOTIDE SEQUENCE [LARGE SCALE GENOMIC DNA]</scope>
</reference>
<keyword evidence="1" id="KW-0812">Transmembrane</keyword>
<evidence type="ECO:0000256" key="1">
    <source>
        <dbReference type="SAM" id="Phobius"/>
    </source>
</evidence>
<accession>A0ABD3C7G8</accession>
<feature type="transmembrane region" description="Helical" evidence="1">
    <location>
        <begin position="109"/>
        <end position="133"/>
    </location>
</feature>
<keyword evidence="3" id="KW-1185">Reference proteome</keyword>
<evidence type="ECO:0008006" key="4">
    <source>
        <dbReference type="Google" id="ProtNLM"/>
    </source>
</evidence>
<evidence type="ECO:0000313" key="3">
    <source>
        <dbReference type="Proteomes" id="UP001632038"/>
    </source>
</evidence>